<dbReference type="AlphaFoldDB" id="A0A2A2TK34"/>
<dbReference type="Proteomes" id="UP000218238">
    <property type="component" value="Unassembled WGS sequence"/>
</dbReference>
<gene>
    <name evidence="1" type="ORF">CK510_11010</name>
</gene>
<proteinExistence type="predicted"/>
<comment type="caution">
    <text evidence="1">The sequence shown here is derived from an EMBL/GenBank/DDBJ whole genome shotgun (WGS) entry which is preliminary data.</text>
</comment>
<evidence type="ECO:0000313" key="2">
    <source>
        <dbReference type="Proteomes" id="UP000218238"/>
    </source>
</evidence>
<protein>
    <recommendedName>
        <fullName evidence="3">DUF4352 domain-containing protein</fullName>
    </recommendedName>
</protein>
<name>A0A2A2TK34_9CYAN</name>
<dbReference type="EMBL" id="NTFS01000097">
    <property type="protein sequence ID" value="PAX55845.1"/>
    <property type="molecule type" value="Genomic_DNA"/>
</dbReference>
<evidence type="ECO:0008006" key="3">
    <source>
        <dbReference type="Google" id="ProtNLM"/>
    </source>
</evidence>
<reference evidence="1 2" key="1">
    <citation type="submission" date="2017-08" db="EMBL/GenBank/DDBJ databases">
        <title>Draft genome sequence of filamentous cyanobacterium Calothrix elsteri CCALA 953.</title>
        <authorList>
            <person name="Gagunashvili A.N."/>
            <person name="Elster J."/>
            <person name="Andresson O.S."/>
        </authorList>
    </citation>
    <scope>NUCLEOTIDE SEQUENCE [LARGE SCALE GENOMIC DNA]</scope>
    <source>
        <strain evidence="1 2">CCALA 953</strain>
    </source>
</reference>
<accession>A0A2A2TK34</accession>
<keyword evidence="2" id="KW-1185">Reference proteome</keyword>
<evidence type="ECO:0000313" key="1">
    <source>
        <dbReference type="EMBL" id="PAX55845.1"/>
    </source>
</evidence>
<organism evidence="1 2">
    <name type="scientific">Brunnivagina elsteri CCALA 953</name>
    <dbReference type="NCBI Taxonomy" id="987040"/>
    <lineage>
        <taxon>Bacteria</taxon>
        <taxon>Bacillati</taxon>
        <taxon>Cyanobacteriota</taxon>
        <taxon>Cyanophyceae</taxon>
        <taxon>Nostocales</taxon>
        <taxon>Calotrichaceae</taxon>
        <taxon>Brunnivagina</taxon>
    </lineage>
</organism>
<sequence>MWKSIKNVALTGLVLGTCVQIVAPTLVVSKAAAQTPSAQSSAIKQTDKRYNITFEYRGCQRAKSKTQVVCEVIATNFNDNYLKISFGARNEQYQTRAVDNLGNVYTSASLQLNQYDSRDKIQTDLAPGIPTKLTYNFKIPEQVTELSALDLGYLTVSRIDTVGRISLSNIGAIASASTAKK</sequence>